<feature type="domain" description="C2H2-type" evidence="7">
    <location>
        <begin position="151"/>
        <end position="178"/>
    </location>
</feature>
<feature type="domain" description="C2H2-type" evidence="7">
    <location>
        <begin position="96"/>
        <end position="123"/>
    </location>
</feature>
<protein>
    <recommendedName>
        <fullName evidence="7">C2H2-type domain-containing protein</fullName>
    </recommendedName>
</protein>
<keyword evidence="1" id="KW-0479">Metal-binding</keyword>
<keyword evidence="3 5" id="KW-0863">Zinc-finger</keyword>
<evidence type="ECO:0000313" key="8">
    <source>
        <dbReference type="EMBL" id="CAL8135625.1"/>
    </source>
</evidence>
<feature type="domain" description="C2H2-type" evidence="7">
    <location>
        <begin position="124"/>
        <end position="146"/>
    </location>
</feature>
<keyword evidence="4" id="KW-0862">Zinc</keyword>
<comment type="caution">
    <text evidence="8">The sequence shown here is derived from an EMBL/GenBank/DDBJ whole genome shotgun (WGS) entry which is preliminary data.</text>
</comment>
<accession>A0ABP1RTT6</accession>
<dbReference type="InterPro" id="IPR036236">
    <property type="entry name" value="Znf_C2H2_sf"/>
</dbReference>
<dbReference type="InterPro" id="IPR013087">
    <property type="entry name" value="Znf_C2H2_type"/>
</dbReference>
<dbReference type="Pfam" id="PF00096">
    <property type="entry name" value="zf-C2H2"/>
    <property type="match status" value="1"/>
</dbReference>
<dbReference type="SUPFAM" id="SSF57667">
    <property type="entry name" value="beta-beta-alpha zinc fingers"/>
    <property type="match status" value="4"/>
</dbReference>
<feature type="domain" description="C2H2-type" evidence="7">
    <location>
        <begin position="9"/>
        <end position="37"/>
    </location>
</feature>
<keyword evidence="2" id="KW-0677">Repeat</keyword>
<dbReference type="PANTHER" id="PTHR19818">
    <property type="entry name" value="ZINC FINGER PROTEIN ZIC AND GLI"/>
    <property type="match status" value="1"/>
</dbReference>
<evidence type="ECO:0000256" key="6">
    <source>
        <dbReference type="SAM" id="MobiDB-lite"/>
    </source>
</evidence>
<dbReference type="PANTHER" id="PTHR19818:SF139">
    <property type="entry name" value="PAIR-RULE PROTEIN ODD-PAIRED"/>
    <property type="match status" value="1"/>
</dbReference>
<evidence type="ECO:0000259" key="7">
    <source>
        <dbReference type="PROSITE" id="PS50157"/>
    </source>
</evidence>
<feature type="domain" description="C2H2-type" evidence="7">
    <location>
        <begin position="68"/>
        <end position="95"/>
    </location>
</feature>
<dbReference type="PROSITE" id="PS00028">
    <property type="entry name" value="ZINC_FINGER_C2H2_1"/>
    <property type="match status" value="6"/>
</dbReference>
<evidence type="ECO:0000256" key="4">
    <source>
        <dbReference type="ARBA" id="ARBA00022833"/>
    </source>
</evidence>
<evidence type="ECO:0000313" key="9">
    <source>
        <dbReference type="Proteomes" id="UP001642540"/>
    </source>
</evidence>
<organism evidence="8 9">
    <name type="scientific">Orchesella dallaii</name>
    <dbReference type="NCBI Taxonomy" id="48710"/>
    <lineage>
        <taxon>Eukaryota</taxon>
        <taxon>Metazoa</taxon>
        <taxon>Ecdysozoa</taxon>
        <taxon>Arthropoda</taxon>
        <taxon>Hexapoda</taxon>
        <taxon>Collembola</taxon>
        <taxon>Entomobryomorpha</taxon>
        <taxon>Entomobryoidea</taxon>
        <taxon>Orchesellidae</taxon>
        <taxon>Orchesellinae</taxon>
        <taxon>Orchesella</taxon>
    </lineage>
</organism>
<dbReference type="Proteomes" id="UP001642540">
    <property type="component" value="Unassembled WGS sequence"/>
</dbReference>
<feature type="region of interest" description="Disordered" evidence="6">
    <location>
        <begin position="214"/>
        <end position="254"/>
    </location>
</feature>
<dbReference type="InterPro" id="IPR050329">
    <property type="entry name" value="GLI_C2H2-zinc-finger"/>
</dbReference>
<dbReference type="SMART" id="SM00355">
    <property type="entry name" value="ZnF_C2H2"/>
    <property type="match status" value="7"/>
</dbReference>
<proteinExistence type="predicted"/>
<feature type="domain" description="C2H2-type" evidence="7">
    <location>
        <begin position="39"/>
        <end position="67"/>
    </location>
</feature>
<dbReference type="PROSITE" id="PS50157">
    <property type="entry name" value="ZINC_FINGER_C2H2_2"/>
    <property type="match status" value="7"/>
</dbReference>
<evidence type="ECO:0000256" key="5">
    <source>
        <dbReference type="PROSITE-ProRule" id="PRU00042"/>
    </source>
</evidence>
<name>A0ABP1RTT6_9HEXA</name>
<evidence type="ECO:0000256" key="1">
    <source>
        <dbReference type="ARBA" id="ARBA00022723"/>
    </source>
</evidence>
<dbReference type="EMBL" id="CAXLJM020000109">
    <property type="protein sequence ID" value="CAL8135625.1"/>
    <property type="molecule type" value="Genomic_DNA"/>
</dbReference>
<dbReference type="Gene3D" id="3.30.160.60">
    <property type="entry name" value="Classic Zinc Finger"/>
    <property type="match status" value="4"/>
</dbReference>
<evidence type="ECO:0000256" key="3">
    <source>
        <dbReference type="ARBA" id="ARBA00022771"/>
    </source>
</evidence>
<evidence type="ECO:0000256" key="2">
    <source>
        <dbReference type="ARBA" id="ARBA00022737"/>
    </source>
</evidence>
<dbReference type="Pfam" id="PF13912">
    <property type="entry name" value="zf-C2H2_6"/>
    <property type="match status" value="2"/>
</dbReference>
<gene>
    <name evidence="8" type="ORF">ODALV1_LOCUS26060</name>
</gene>
<sequence length="325" mass="37780">MPRIPAKVFKCTKCVKTYKWKSDLTRHQNTCHISKPTVYTCTTCKKTFTRLDNLGIHVKTVHLKTKNYCCVFCEKQFGRVDKLNQHIISHVREKHFFCDVCDKEVSTSRELRNHKRLHTKQNLFKCSQCSKAYATLVNLQVHRLNHEPKCFQCVICLNMFASNKNLELHILKHVNEKPFFCTECDEKFRIKNDLTLHLKRGQCNKKMATRANSFSIKERTSQTEKSDGQDREEFMDEDSAQEPTENHAEIGIPNVCLPGKRDTGTLPLNRAPDAVPEANTVRETTKLPEVRVCEVCGEQFFGEKLDKDYANHIVTNKHYLHLVKH</sequence>
<feature type="domain" description="C2H2-type" evidence="7">
    <location>
        <begin position="179"/>
        <end position="207"/>
    </location>
</feature>
<feature type="compositionally biased region" description="Basic and acidic residues" evidence="6">
    <location>
        <begin position="216"/>
        <end position="232"/>
    </location>
</feature>
<reference evidence="8 9" key="1">
    <citation type="submission" date="2024-08" db="EMBL/GenBank/DDBJ databases">
        <authorList>
            <person name="Cucini C."/>
            <person name="Frati F."/>
        </authorList>
    </citation>
    <scope>NUCLEOTIDE SEQUENCE [LARGE SCALE GENOMIC DNA]</scope>
</reference>
<keyword evidence="9" id="KW-1185">Reference proteome</keyword>